<protein>
    <recommendedName>
        <fullName evidence="1">Phage neck terminator protein gp12-like domain-containing protein</fullName>
    </recommendedName>
</protein>
<dbReference type="Proteomes" id="UP000225772">
    <property type="component" value="Segment"/>
</dbReference>
<sequence length="172" mass="18686">MSAMPSITIDNVIAALADFLEPLMPAGTQIVRAQTNRVAMPPPPCIVLTEMIESDLSTTKNTYDIVTGASFQTSTQVNVQIDFYDPRSGDMCKTTKTLLRSSYGPDNFPDGIKPLYCSDGIQAPLITGEEQYEARWTITASMQYNPVINVAAEQFDTVGETSVIAADLLNPV</sequence>
<accession>A0A219YBC7</accession>
<dbReference type="Pfam" id="PF23961">
    <property type="entry name" value="Phage_tail_terminator_9"/>
    <property type="match status" value="1"/>
</dbReference>
<dbReference type="NCBIfam" id="NF047498">
    <property type="entry name" value="LIC_12616_fam"/>
    <property type="match status" value="1"/>
</dbReference>
<evidence type="ECO:0000313" key="3">
    <source>
        <dbReference type="Proteomes" id="UP000225772"/>
    </source>
</evidence>
<name>A0A219YBC7_9CAUD</name>
<dbReference type="EMBL" id="KY290953">
    <property type="protein sequence ID" value="APU01289.1"/>
    <property type="molecule type" value="Genomic_DNA"/>
</dbReference>
<evidence type="ECO:0000259" key="1">
    <source>
        <dbReference type="Pfam" id="PF23961"/>
    </source>
</evidence>
<proteinExistence type="predicted"/>
<organism evidence="2 3">
    <name type="scientific">Aeromonas phage 51</name>
    <dbReference type="NCBI Taxonomy" id="1932901"/>
    <lineage>
        <taxon>Viruses</taxon>
        <taxon>Duplodnaviria</taxon>
        <taxon>Heunggongvirae</taxon>
        <taxon>Uroviricota</taxon>
        <taxon>Caudoviricetes</taxon>
        <taxon>Popoffvirus</taxon>
        <taxon>Popoffvirus pv56</taxon>
    </lineage>
</organism>
<feature type="domain" description="Phage neck terminator protein gp12-like" evidence="1">
    <location>
        <begin position="11"/>
        <end position="156"/>
    </location>
</feature>
<reference evidence="2 3" key="1">
    <citation type="journal article" date="2017" name="Sci. Rep.">
        <title>Characterization and diversity of phages infecting Aeromonas salmonicida subsp. salmonicida.</title>
        <authorList>
            <person name="Vincent A.T."/>
            <person name="Paquet V.E."/>
            <person name="Bernatchez A."/>
            <person name="Tremblay D.M."/>
            <person name="Moineau S."/>
            <person name="Charette S.J."/>
        </authorList>
    </citation>
    <scope>NUCLEOTIDE SEQUENCE [LARGE SCALE GENOMIC DNA]</scope>
</reference>
<evidence type="ECO:0000313" key="2">
    <source>
        <dbReference type="EMBL" id="APU01289.1"/>
    </source>
</evidence>
<dbReference type="InterPro" id="IPR057087">
    <property type="entry name" value="Gp12-like"/>
</dbReference>